<dbReference type="InterPro" id="IPR013221">
    <property type="entry name" value="Mur_ligase_cen"/>
</dbReference>
<dbReference type="Pfam" id="PF08245">
    <property type="entry name" value="Mur_ligase_M"/>
    <property type="match status" value="1"/>
</dbReference>
<sequence length="441" mass="49642">MEWVKTTMEQKEEQQLEWLQQHQTKEPQLDLERVRRLLSLRGNPHLLVSVIHVAGTNGKGSTIAHLRQLLQAKKLRVGTFTSPSLLCYNEQIAINGVPISDEDFHSLLQTYQQVIENHFTDQLLQAITEFEIITALAYEYFFQNQVDVGIMEVGLGGLLDSTNVCQPDLTAITTIGLDHTAILGATLADIAEQKAGIIKQGVPLVTGKIASEPLAVIHNKAQQVQSPHVCYGQGYQVEPVQSSEEGEEFLFSNAYRLKEGYQSALLGVHQVENAGLALELCDQYCTLKGLSLLKKDEVRRALKQTCWPARLEKLSSEPLIVLDGAHNPHAMKALIASLESHFPDYQKNILFTCIQTKALEEMVTLLKTVAKSQLVLTVFEDSRSFSKEEMQDLAKREKLAYTEWMPYLKQYKTAKSEKNKLLLITGSLYFLAEVRKYLLND</sequence>
<keyword evidence="7 11" id="KW-0067">ATP-binding</keyword>
<evidence type="ECO:0000256" key="6">
    <source>
        <dbReference type="ARBA" id="ARBA00022741"/>
    </source>
</evidence>
<feature type="domain" description="Mur ligase central" evidence="13">
    <location>
        <begin position="53"/>
        <end position="279"/>
    </location>
</feature>
<dbReference type="SUPFAM" id="SSF53623">
    <property type="entry name" value="MurD-like peptide ligases, catalytic domain"/>
    <property type="match status" value="1"/>
</dbReference>
<dbReference type="SUPFAM" id="SSF53244">
    <property type="entry name" value="MurD-like peptide ligases, peptide-binding domain"/>
    <property type="match status" value="1"/>
</dbReference>
<name>A0AAD1C916_STRIT</name>
<evidence type="ECO:0000259" key="13">
    <source>
        <dbReference type="Pfam" id="PF08245"/>
    </source>
</evidence>
<accession>A0AAD1C916</accession>
<keyword evidence="5" id="KW-0479">Metal-binding</keyword>
<dbReference type="Gene3D" id="3.40.1190.10">
    <property type="entry name" value="Mur-like, catalytic domain"/>
    <property type="match status" value="1"/>
</dbReference>
<proteinExistence type="inferred from homology"/>
<dbReference type="GO" id="GO:0004326">
    <property type="term" value="F:tetrahydrofolylpolyglutamate synthase activity"/>
    <property type="evidence" value="ECO:0007669"/>
    <property type="project" value="UniProtKB-EC"/>
</dbReference>
<protein>
    <recommendedName>
        <fullName evidence="3">tetrahydrofolate synthase</fullName>
        <ecNumber evidence="3">6.3.2.17</ecNumber>
    </recommendedName>
    <alternativeName>
        <fullName evidence="9">Tetrahydrofolylpolyglutamate synthase</fullName>
    </alternativeName>
</protein>
<reference evidence="14 15" key="1">
    <citation type="journal article" date="2017" name="Infect. Immun.">
        <title>Characterization of the Pathogenicity of Streptococcus intermedius TYG1620 Isolated from a Human Brain Abscess Based on the Complete Genome Sequence with Transcriptome Analysis and Transposon Mutagenesis in a Murine Subcutaneous Abscess Model.</title>
        <authorList>
            <person name="Hasegawa N."/>
            <person name="Sekizuka T."/>
            <person name="Sugi Y."/>
            <person name="Kawakami N."/>
            <person name="Ogasawara Y."/>
            <person name="Kato K."/>
            <person name="Yamashita A."/>
            <person name="Takeuchi F."/>
            <person name="Kuroda M."/>
        </authorList>
    </citation>
    <scope>NUCLEOTIDE SEQUENCE [LARGE SCALE GENOMIC DNA]</scope>
    <source>
        <strain evidence="14 15">TYG1620</strain>
    </source>
</reference>
<evidence type="ECO:0000256" key="10">
    <source>
        <dbReference type="ARBA" id="ARBA00047493"/>
    </source>
</evidence>
<comment type="cofactor">
    <cofactor evidence="1">
        <name>Mg(2+)</name>
        <dbReference type="ChEBI" id="CHEBI:18420"/>
    </cofactor>
</comment>
<dbReference type="PROSITE" id="PS01011">
    <property type="entry name" value="FOLYLPOLYGLU_SYNT_1"/>
    <property type="match status" value="1"/>
</dbReference>
<organism evidence="14 15">
    <name type="scientific">Streptococcus intermedius</name>
    <dbReference type="NCBI Taxonomy" id="1338"/>
    <lineage>
        <taxon>Bacteria</taxon>
        <taxon>Bacillati</taxon>
        <taxon>Bacillota</taxon>
        <taxon>Bacilli</taxon>
        <taxon>Lactobacillales</taxon>
        <taxon>Streptococcaceae</taxon>
        <taxon>Streptococcus</taxon>
        <taxon>Streptococcus anginosus group</taxon>
    </lineage>
</organism>
<dbReference type="Proteomes" id="UP000217792">
    <property type="component" value="Chromosome"/>
</dbReference>
<evidence type="ECO:0000256" key="8">
    <source>
        <dbReference type="ARBA" id="ARBA00022842"/>
    </source>
</evidence>
<dbReference type="EMBL" id="AP014880">
    <property type="protein sequence ID" value="BAW17737.1"/>
    <property type="molecule type" value="Genomic_DNA"/>
</dbReference>
<dbReference type="Gene3D" id="3.90.190.20">
    <property type="entry name" value="Mur ligase, C-terminal domain"/>
    <property type="match status" value="1"/>
</dbReference>
<dbReference type="InterPro" id="IPR004101">
    <property type="entry name" value="Mur_ligase_C"/>
</dbReference>
<evidence type="ECO:0000256" key="5">
    <source>
        <dbReference type="ARBA" id="ARBA00022723"/>
    </source>
</evidence>
<dbReference type="PANTHER" id="PTHR11136:SF0">
    <property type="entry name" value="DIHYDROFOLATE SYNTHETASE-RELATED"/>
    <property type="match status" value="1"/>
</dbReference>
<evidence type="ECO:0000256" key="11">
    <source>
        <dbReference type="PIRNR" id="PIRNR001563"/>
    </source>
</evidence>
<dbReference type="NCBIfam" id="TIGR01499">
    <property type="entry name" value="folC"/>
    <property type="match status" value="1"/>
</dbReference>
<evidence type="ECO:0000256" key="9">
    <source>
        <dbReference type="ARBA" id="ARBA00030592"/>
    </source>
</evidence>
<dbReference type="EC" id="6.3.2.17" evidence="3"/>
<dbReference type="PANTHER" id="PTHR11136">
    <property type="entry name" value="FOLYLPOLYGLUTAMATE SYNTHASE-RELATED"/>
    <property type="match status" value="1"/>
</dbReference>
<dbReference type="AlphaFoldDB" id="A0AAD1C916"/>
<keyword evidence="4 11" id="KW-0436">Ligase</keyword>
<dbReference type="GO" id="GO:0005524">
    <property type="term" value="F:ATP binding"/>
    <property type="evidence" value="ECO:0007669"/>
    <property type="project" value="UniProtKB-KW"/>
</dbReference>
<evidence type="ECO:0000256" key="7">
    <source>
        <dbReference type="ARBA" id="ARBA00022840"/>
    </source>
</evidence>
<dbReference type="Pfam" id="PF02875">
    <property type="entry name" value="Mur_ligase_C"/>
    <property type="match status" value="1"/>
</dbReference>
<evidence type="ECO:0000313" key="15">
    <source>
        <dbReference type="Proteomes" id="UP000217792"/>
    </source>
</evidence>
<evidence type="ECO:0000256" key="2">
    <source>
        <dbReference type="ARBA" id="ARBA00008276"/>
    </source>
</evidence>
<keyword evidence="8" id="KW-0460">Magnesium</keyword>
<keyword evidence="6 11" id="KW-0547">Nucleotide-binding</keyword>
<dbReference type="PIRSF" id="PIRSF001563">
    <property type="entry name" value="Folylpolyglu_synth"/>
    <property type="match status" value="1"/>
</dbReference>
<comment type="catalytic activity">
    <reaction evidence="10">
        <text>(6S)-5,6,7,8-tetrahydrofolyl-(gamma-L-Glu)(n) + L-glutamate + ATP = (6S)-5,6,7,8-tetrahydrofolyl-(gamma-L-Glu)(n+1) + ADP + phosphate + H(+)</text>
        <dbReference type="Rhea" id="RHEA:10580"/>
        <dbReference type="Rhea" id="RHEA-COMP:14738"/>
        <dbReference type="Rhea" id="RHEA-COMP:14740"/>
        <dbReference type="ChEBI" id="CHEBI:15378"/>
        <dbReference type="ChEBI" id="CHEBI:29985"/>
        <dbReference type="ChEBI" id="CHEBI:30616"/>
        <dbReference type="ChEBI" id="CHEBI:43474"/>
        <dbReference type="ChEBI" id="CHEBI:141005"/>
        <dbReference type="ChEBI" id="CHEBI:456216"/>
        <dbReference type="EC" id="6.3.2.17"/>
    </reaction>
</comment>
<gene>
    <name evidence="14" type="ORF">SITYG_17600</name>
</gene>
<dbReference type="InterPro" id="IPR018109">
    <property type="entry name" value="Folylpolyglutamate_synth_CS"/>
</dbReference>
<dbReference type="GO" id="GO:0008841">
    <property type="term" value="F:dihydrofolate synthase activity"/>
    <property type="evidence" value="ECO:0007669"/>
    <property type="project" value="TreeGrafter"/>
</dbReference>
<evidence type="ECO:0000313" key="14">
    <source>
        <dbReference type="EMBL" id="BAW17737.1"/>
    </source>
</evidence>
<evidence type="ECO:0000256" key="1">
    <source>
        <dbReference type="ARBA" id="ARBA00001946"/>
    </source>
</evidence>
<comment type="similarity">
    <text evidence="2 11">Belongs to the folylpolyglutamate synthase family.</text>
</comment>
<dbReference type="InterPro" id="IPR001645">
    <property type="entry name" value="Folylpolyglutamate_synth"/>
</dbReference>
<dbReference type="InterPro" id="IPR036615">
    <property type="entry name" value="Mur_ligase_C_dom_sf"/>
</dbReference>
<dbReference type="InterPro" id="IPR036565">
    <property type="entry name" value="Mur-like_cat_sf"/>
</dbReference>
<evidence type="ECO:0000256" key="4">
    <source>
        <dbReference type="ARBA" id="ARBA00022598"/>
    </source>
</evidence>
<dbReference type="GO" id="GO:0046872">
    <property type="term" value="F:metal ion binding"/>
    <property type="evidence" value="ECO:0007669"/>
    <property type="project" value="UniProtKB-KW"/>
</dbReference>
<evidence type="ECO:0000256" key="3">
    <source>
        <dbReference type="ARBA" id="ARBA00013025"/>
    </source>
</evidence>
<dbReference type="GO" id="GO:0005737">
    <property type="term" value="C:cytoplasm"/>
    <property type="evidence" value="ECO:0007669"/>
    <property type="project" value="TreeGrafter"/>
</dbReference>
<dbReference type="FunFam" id="3.40.1190.10:FF:000011">
    <property type="entry name" value="Folylpolyglutamate synthase/dihydrofolate synthase"/>
    <property type="match status" value="1"/>
</dbReference>
<evidence type="ECO:0000259" key="12">
    <source>
        <dbReference type="Pfam" id="PF02875"/>
    </source>
</evidence>
<feature type="domain" description="Mur ligase C-terminal" evidence="12">
    <location>
        <begin position="310"/>
        <end position="427"/>
    </location>
</feature>